<reference evidence="2 3" key="1">
    <citation type="submission" date="2019-09" db="EMBL/GenBank/DDBJ databases">
        <authorList>
            <person name="Ou C."/>
        </authorList>
    </citation>
    <scope>NUCLEOTIDE SEQUENCE [LARGE SCALE GENOMIC DNA]</scope>
    <source>
        <strain evidence="2">S2</strain>
        <tissue evidence="2">Leaf</tissue>
    </source>
</reference>
<organism evidence="2 3">
    <name type="scientific">Pyrus ussuriensis x Pyrus communis</name>
    <dbReference type="NCBI Taxonomy" id="2448454"/>
    <lineage>
        <taxon>Eukaryota</taxon>
        <taxon>Viridiplantae</taxon>
        <taxon>Streptophyta</taxon>
        <taxon>Embryophyta</taxon>
        <taxon>Tracheophyta</taxon>
        <taxon>Spermatophyta</taxon>
        <taxon>Magnoliopsida</taxon>
        <taxon>eudicotyledons</taxon>
        <taxon>Gunneridae</taxon>
        <taxon>Pentapetalae</taxon>
        <taxon>rosids</taxon>
        <taxon>fabids</taxon>
        <taxon>Rosales</taxon>
        <taxon>Rosaceae</taxon>
        <taxon>Amygdaloideae</taxon>
        <taxon>Maleae</taxon>
        <taxon>Pyrus</taxon>
    </lineage>
</organism>
<dbReference type="InterPro" id="IPR026960">
    <property type="entry name" value="RVT-Znf"/>
</dbReference>
<gene>
    <name evidence="2" type="ORF">D8674_013559</name>
</gene>
<accession>A0A5N5GX24</accession>
<dbReference type="EMBL" id="SMOL01000401">
    <property type="protein sequence ID" value="KAB2617690.1"/>
    <property type="molecule type" value="Genomic_DNA"/>
</dbReference>
<reference evidence="3" key="2">
    <citation type="submission" date="2019-10" db="EMBL/GenBank/DDBJ databases">
        <title>A de novo genome assembly of a pear dwarfing rootstock.</title>
        <authorList>
            <person name="Wang F."/>
            <person name="Wang J."/>
            <person name="Li S."/>
            <person name="Zhang Y."/>
            <person name="Fang M."/>
            <person name="Ma L."/>
            <person name="Zhao Y."/>
            <person name="Jiang S."/>
        </authorList>
    </citation>
    <scope>NUCLEOTIDE SEQUENCE [LARGE SCALE GENOMIC DNA]</scope>
</reference>
<reference evidence="2 3" key="3">
    <citation type="submission" date="2019-11" db="EMBL/GenBank/DDBJ databases">
        <title>A de novo genome assembly of a pear dwarfing rootstock.</title>
        <authorList>
            <person name="Wang F."/>
            <person name="Wang J."/>
            <person name="Li S."/>
            <person name="Zhang Y."/>
            <person name="Fang M."/>
            <person name="Ma L."/>
            <person name="Zhao Y."/>
            <person name="Jiang S."/>
        </authorList>
    </citation>
    <scope>NUCLEOTIDE SEQUENCE [LARGE SCALE GENOMIC DNA]</scope>
    <source>
        <strain evidence="2">S2</strain>
        <tissue evidence="2">Leaf</tissue>
    </source>
</reference>
<dbReference type="AlphaFoldDB" id="A0A5N5GX24"/>
<proteinExistence type="predicted"/>
<evidence type="ECO:0000313" key="3">
    <source>
        <dbReference type="Proteomes" id="UP000327157"/>
    </source>
</evidence>
<protein>
    <recommendedName>
        <fullName evidence="1">Reverse transcriptase zinc-binding domain-containing protein</fullName>
    </recommendedName>
</protein>
<dbReference type="Proteomes" id="UP000327157">
    <property type="component" value="Chromosome 15"/>
</dbReference>
<dbReference type="OrthoDB" id="1938246at2759"/>
<dbReference type="Pfam" id="PF13966">
    <property type="entry name" value="zf-RVT"/>
    <property type="match status" value="1"/>
</dbReference>
<keyword evidence="3" id="KW-1185">Reference proteome</keyword>
<evidence type="ECO:0000313" key="2">
    <source>
        <dbReference type="EMBL" id="KAB2617690.1"/>
    </source>
</evidence>
<sequence length="196" mass="22367">MGMPKCDGGMGFNNFGDFNLALLAWVLKDRYFLNSSFLEAKRGGRASWIYITVSHLILIGNGVVNLEQTIESIINHEAGAWDLDPICNVILVTDKMAIESSHFGDPNRPDRLVWWTNKMGRYTVKPGYRWILRQRSPRVGPIESINSNVWKLFWGIQAPPKMQNFIWRGVRGTIAISLNLFRRRCPISPTCLICVN</sequence>
<evidence type="ECO:0000259" key="1">
    <source>
        <dbReference type="Pfam" id="PF13966"/>
    </source>
</evidence>
<comment type="caution">
    <text evidence="2">The sequence shown here is derived from an EMBL/GenBank/DDBJ whole genome shotgun (WGS) entry which is preliminary data.</text>
</comment>
<name>A0A5N5GX24_9ROSA</name>
<feature type="domain" description="Reverse transcriptase zinc-binding" evidence="1">
    <location>
        <begin position="122"/>
        <end position="195"/>
    </location>
</feature>